<gene>
    <name evidence="8" type="ORF">CLOSTMETH_02817</name>
</gene>
<feature type="transmembrane region" description="Helical" evidence="6">
    <location>
        <begin position="95"/>
        <end position="115"/>
    </location>
</feature>
<reference evidence="8 9" key="1">
    <citation type="submission" date="2009-01" db="EMBL/GenBank/DDBJ databases">
        <authorList>
            <person name="Fulton L."/>
            <person name="Clifton S."/>
            <person name="Fulton B."/>
            <person name="Xu J."/>
            <person name="Minx P."/>
            <person name="Pepin K.H."/>
            <person name="Johnson M."/>
            <person name="Bhonagiri V."/>
            <person name="Nash W.E."/>
            <person name="Mardis E.R."/>
            <person name="Wilson R.K."/>
        </authorList>
    </citation>
    <scope>NUCLEOTIDE SEQUENCE [LARGE SCALE GENOMIC DNA]</scope>
    <source>
        <strain evidence="8 9">DSM 5476</strain>
    </source>
</reference>
<keyword evidence="9" id="KW-1185">Reference proteome</keyword>
<keyword evidence="2" id="KW-1003">Cell membrane</keyword>
<dbReference type="Pfam" id="PF10035">
    <property type="entry name" value="DUF2179"/>
    <property type="match status" value="1"/>
</dbReference>
<feature type="domain" description="DUF2179" evidence="7">
    <location>
        <begin position="236"/>
        <end position="290"/>
    </location>
</feature>
<dbReference type="PANTHER" id="PTHR33545">
    <property type="entry name" value="UPF0750 MEMBRANE PROTEIN YITT-RELATED"/>
    <property type="match status" value="1"/>
</dbReference>
<protein>
    <recommendedName>
        <fullName evidence="7">DUF2179 domain-containing protein</fullName>
    </recommendedName>
</protein>
<dbReference type="EMBL" id="ACEC01000095">
    <property type="protein sequence ID" value="EEG29546.1"/>
    <property type="molecule type" value="Genomic_DNA"/>
</dbReference>
<evidence type="ECO:0000313" key="8">
    <source>
        <dbReference type="EMBL" id="EEG29546.1"/>
    </source>
</evidence>
<dbReference type="AlphaFoldDB" id="C0EG25"/>
<dbReference type="STRING" id="537013.CLOSTMETH_02817"/>
<feature type="transmembrane region" description="Helical" evidence="6">
    <location>
        <begin position="62"/>
        <end position="88"/>
    </location>
</feature>
<feature type="transmembrane region" description="Helical" evidence="6">
    <location>
        <begin position="161"/>
        <end position="183"/>
    </location>
</feature>
<name>C0EG25_9FIRM</name>
<dbReference type="eggNOG" id="COG1284">
    <property type="taxonomic scope" value="Bacteria"/>
</dbReference>
<reference evidence="8 9" key="2">
    <citation type="submission" date="2009-02" db="EMBL/GenBank/DDBJ databases">
        <title>Draft genome sequence of Clostridium methylpentosum (DSM 5476).</title>
        <authorList>
            <person name="Sudarsanam P."/>
            <person name="Ley R."/>
            <person name="Guruge J."/>
            <person name="Turnbaugh P.J."/>
            <person name="Mahowald M."/>
            <person name="Liep D."/>
            <person name="Gordon J."/>
        </authorList>
    </citation>
    <scope>NUCLEOTIDE SEQUENCE [LARGE SCALE GENOMIC DNA]</scope>
    <source>
        <strain evidence="8 9">DSM 5476</strain>
    </source>
</reference>
<dbReference type="Gene3D" id="3.30.70.120">
    <property type="match status" value="1"/>
</dbReference>
<dbReference type="HOGENOM" id="CLU_063199_1_1_9"/>
<comment type="caution">
    <text evidence="8">The sequence shown here is derived from an EMBL/GenBank/DDBJ whole genome shotgun (WGS) entry which is preliminary data.</text>
</comment>
<dbReference type="InterPro" id="IPR003740">
    <property type="entry name" value="YitT"/>
</dbReference>
<dbReference type="GO" id="GO:0005886">
    <property type="term" value="C:plasma membrane"/>
    <property type="evidence" value="ECO:0007669"/>
    <property type="project" value="UniProtKB-SubCell"/>
</dbReference>
<organism evidence="8 9">
    <name type="scientific">[Clostridium] methylpentosum DSM 5476</name>
    <dbReference type="NCBI Taxonomy" id="537013"/>
    <lineage>
        <taxon>Bacteria</taxon>
        <taxon>Bacillati</taxon>
        <taxon>Bacillota</taxon>
        <taxon>Clostridia</taxon>
        <taxon>Eubacteriales</taxon>
        <taxon>Oscillospiraceae</taxon>
        <taxon>Oscillospiraceae incertae sedis</taxon>
    </lineage>
</organism>
<evidence type="ECO:0000313" key="9">
    <source>
        <dbReference type="Proteomes" id="UP000003340"/>
    </source>
</evidence>
<dbReference type="InterPro" id="IPR019264">
    <property type="entry name" value="DUF2179"/>
</dbReference>
<feature type="transmembrane region" description="Helical" evidence="6">
    <location>
        <begin position="121"/>
        <end position="140"/>
    </location>
</feature>
<dbReference type="Proteomes" id="UP000003340">
    <property type="component" value="Unassembled WGS sequence"/>
</dbReference>
<comment type="subcellular location">
    <subcellularLocation>
        <location evidence="1">Cell membrane</location>
        <topology evidence="1">Multi-pass membrane protein</topology>
    </subcellularLocation>
</comment>
<evidence type="ECO:0000256" key="3">
    <source>
        <dbReference type="ARBA" id="ARBA00022692"/>
    </source>
</evidence>
<evidence type="ECO:0000256" key="4">
    <source>
        <dbReference type="ARBA" id="ARBA00022989"/>
    </source>
</evidence>
<proteinExistence type="predicted"/>
<feature type="transmembrane region" description="Helical" evidence="6">
    <location>
        <begin position="21"/>
        <end position="42"/>
    </location>
</feature>
<keyword evidence="3 6" id="KW-0812">Transmembrane</keyword>
<keyword evidence="5 6" id="KW-0472">Membrane</keyword>
<dbReference type="InterPro" id="IPR051461">
    <property type="entry name" value="UPF0750_membrane"/>
</dbReference>
<keyword evidence="4 6" id="KW-1133">Transmembrane helix</keyword>
<dbReference type="PIRSF" id="PIRSF006483">
    <property type="entry name" value="Membrane_protein_YitT"/>
    <property type="match status" value="1"/>
</dbReference>
<evidence type="ECO:0000256" key="2">
    <source>
        <dbReference type="ARBA" id="ARBA00022475"/>
    </source>
</evidence>
<sequence>MNVKKEDLAMRTDLKQKIKITTMDYIAVLIGTGLYALSVHMFTLPNNIAPGGVTGLATVIHALTGFPIGTISFLFNIPLIILGFLFLGRHFILKTFVSILAFTVYTDVLFVMIPTYDTDRLLASIFGGVLMGAGLGLVYLRGGSTGGTDIVNRLLQRKFPFMKLGRLVFITDVIVIAIATLVFRNMETALYGIVVIFIQTQVMDQILYGLDTGKAILVITNQQEKLSHAIMERMQRGCTILPATGAYSGEERAVVLCAVRRNEFYKLKRLIHAIDPSAFLIVTDAGEVLGQGFKPADKEV</sequence>
<evidence type="ECO:0000256" key="1">
    <source>
        <dbReference type="ARBA" id="ARBA00004651"/>
    </source>
</evidence>
<evidence type="ECO:0000259" key="7">
    <source>
        <dbReference type="Pfam" id="PF10035"/>
    </source>
</evidence>
<dbReference type="CDD" id="cd16380">
    <property type="entry name" value="YitT_C"/>
    <property type="match status" value="1"/>
</dbReference>
<evidence type="ECO:0000256" key="5">
    <source>
        <dbReference type="ARBA" id="ARBA00023136"/>
    </source>
</evidence>
<evidence type="ECO:0000256" key="6">
    <source>
        <dbReference type="SAM" id="Phobius"/>
    </source>
</evidence>
<dbReference type="InterPro" id="IPR015867">
    <property type="entry name" value="N-reg_PII/ATP_PRibTrfase_C"/>
</dbReference>
<dbReference type="Pfam" id="PF02588">
    <property type="entry name" value="YitT_membrane"/>
    <property type="match status" value="1"/>
</dbReference>
<accession>C0EG25</accession>
<dbReference type="PANTHER" id="PTHR33545:SF9">
    <property type="entry name" value="UPF0750 MEMBRANE PROTEIN YITE"/>
    <property type="match status" value="1"/>
</dbReference>